<evidence type="ECO:0000313" key="12">
    <source>
        <dbReference type="Proteomes" id="UP001458946"/>
    </source>
</evidence>
<dbReference type="Proteomes" id="UP001458946">
    <property type="component" value="Unassembled WGS sequence"/>
</dbReference>
<dbReference type="InterPro" id="IPR000014">
    <property type="entry name" value="PAS"/>
</dbReference>
<evidence type="ECO:0000256" key="2">
    <source>
        <dbReference type="ARBA" id="ARBA00004651"/>
    </source>
</evidence>
<comment type="subcellular location">
    <subcellularLocation>
        <location evidence="2">Cell membrane</location>
        <topology evidence="2">Multi-pass membrane protein</topology>
    </subcellularLocation>
</comment>
<evidence type="ECO:0000256" key="8">
    <source>
        <dbReference type="ARBA" id="ARBA00023136"/>
    </source>
</evidence>
<keyword evidence="5" id="KW-0597">Phosphoprotein</keyword>
<evidence type="ECO:0000256" key="5">
    <source>
        <dbReference type="ARBA" id="ARBA00022553"/>
    </source>
</evidence>
<dbReference type="InterPro" id="IPR005467">
    <property type="entry name" value="His_kinase_dom"/>
</dbReference>
<dbReference type="PRINTS" id="PR00344">
    <property type="entry name" value="BCTRLSENSOR"/>
</dbReference>
<evidence type="ECO:0000256" key="7">
    <source>
        <dbReference type="ARBA" id="ARBA00022989"/>
    </source>
</evidence>
<evidence type="ECO:0000256" key="9">
    <source>
        <dbReference type="SAM" id="Phobius"/>
    </source>
</evidence>
<evidence type="ECO:0000256" key="6">
    <source>
        <dbReference type="ARBA" id="ARBA00022692"/>
    </source>
</evidence>
<accession>A0ABP9V6A7</accession>
<dbReference type="EMBL" id="BAABRN010000004">
    <property type="protein sequence ID" value="GAA5500807.1"/>
    <property type="molecule type" value="Genomic_DNA"/>
</dbReference>
<dbReference type="SMART" id="SM00387">
    <property type="entry name" value="HATPase_c"/>
    <property type="match status" value="1"/>
</dbReference>
<organism evidence="11 12">
    <name type="scientific">Deinococcus xinjiangensis</name>
    <dbReference type="NCBI Taxonomy" id="457454"/>
    <lineage>
        <taxon>Bacteria</taxon>
        <taxon>Thermotogati</taxon>
        <taxon>Deinococcota</taxon>
        <taxon>Deinococci</taxon>
        <taxon>Deinococcales</taxon>
        <taxon>Deinococcaceae</taxon>
        <taxon>Deinococcus</taxon>
    </lineage>
</organism>
<keyword evidence="12" id="KW-1185">Reference proteome</keyword>
<dbReference type="PROSITE" id="PS50109">
    <property type="entry name" value="HIS_KIN"/>
    <property type="match status" value="1"/>
</dbReference>
<dbReference type="Pfam" id="PF17203">
    <property type="entry name" value="sCache_3_2"/>
    <property type="match status" value="1"/>
</dbReference>
<keyword evidence="11" id="KW-0418">Kinase</keyword>
<evidence type="ECO:0000259" key="10">
    <source>
        <dbReference type="PROSITE" id="PS50109"/>
    </source>
</evidence>
<dbReference type="InterPro" id="IPR033463">
    <property type="entry name" value="sCache_3"/>
</dbReference>
<dbReference type="SUPFAM" id="SSF103190">
    <property type="entry name" value="Sensory domain-like"/>
    <property type="match status" value="1"/>
</dbReference>
<dbReference type="Gene3D" id="3.30.450.20">
    <property type="entry name" value="PAS domain"/>
    <property type="match status" value="2"/>
</dbReference>
<dbReference type="InterPro" id="IPR029151">
    <property type="entry name" value="Sensor-like_sf"/>
</dbReference>
<dbReference type="Pfam" id="PF02518">
    <property type="entry name" value="HATPase_c"/>
    <property type="match status" value="1"/>
</dbReference>
<evidence type="ECO:0000256" key="1">
    <source>
        <dbReference type="ARBA" id="ARBA00000085"/>
    </source>
</evidence>
<protein>
    <recommendedName>
        <fullName evidence="3">histidine kinase</fullName>
        <ecNumber evidence="3">2.7.13.3</ecNumber>
    </recommendedName>
</protein>
<keyword evidence="7 9" id="KW-1133">Transmembrane helix</keyword>
<name>A0ABP9V6A7_9DEIO</name>
<evidence type="ECO:0000256" key="3">
    <source>
        <dbReference type="ARBA" id="ARBA00012438"/>
    </source>
</evidence>
<reference evidence="11 12" key="1">
    <citation type="submission" date="2024-02" db="EMBL/GenBank/DDBJ databases">
        <title>Deinococcus xinjiangensis NBRC 107630.</title>
        <authorList>
            <person name="Ichikawa N."/>
            <person name="Katano-Makiyama Y."/>
            <person name="Hidaka K."/>
        </authorList>
    </citation>
    <scope>NUCLEOTIDE SEQUENCE [LARGE SCALE GENOMIC DNA]</scope>
    <source>
        <strain evidence="11 12">NBRC 107630</strain>
    </source>
</reference>
<keyword evidence="4" id="KW-1003">Cell membrane</keyword>
<gene>
    <name evidence="11" type="primary">dcuS</name>
    <name evidence="11" type="ORF">Dxin01_00532</name>
</gene>
<dbReference type="Pfam" id="PF14689">
    <property type="entry name" value="SPOB_a"/>
    <property type="match status" value="1"/>
</dbReference>
<keyword evidence="11" id="KW-0808">Transferase</keyword>
<keyword evidence="6 9" id="KW-0812">Transmembrane</keyword>
<comment type="caution">
    <text evidence="11">The sequence shown here is derived from an EMBL/GenBank/DDBJ whole genome shotgun (WGS) entry which is preliminary data.</text>
</comment>
<evidence type="ECO:0000256" key="4">
    <source>
        <dbReference type="ARBA" id="ARBA00022475"/>
    </source>
</evidence>
<evidence type="ECO:0000313" key="11">
    <source>
        <dbReference type="EMBL" id="GAA5500807.1"/>
    </source>
</evidence>
<dbReference type="InterPro" id="IPR004358">
    <property type="entry name" value="Sig_transdc_His_kin-like_C"/>
</dbReference>
<dbReference type="Gene3D" id="3.30.565.10">
    <property type="entry name" value="Histidine kinase-like ATPase, C-terminal domain"/>
    <property type="match status" value="1"/>
</dbReference>
<keyword evidence="8 9" id="KW-0472">Membrane</keyword>
<dbReference type="PANTHER" id="PTHR43547:SF10">
    <property type="entry name" value="SENSOR HISTIDINE KINASE DCUS"/>
    <property type="match status" value="1"/>
</dbReference>
<dbReference type="InterPro" id="IPR036890">
    <property type="entry name" value="HATPase_C_sf"/>
</dbReference>
<dbReference type="Gene3D" id="1.10.287.130">
    <property type="match status" value="1"/>
</dbReference>
<dbReference type="InterPro" id="IPR039506">
    <property type="entry name" value="SPOB_a"/>
</dbReference>
<feature type="transmembrane region" description="Helical" evidence="9">
    <location>
        <begin position="39"/>
        <end position="57"/>
    </location>
</feature>
<proteinExistence type="predicted"/>
<dbReference type="SUPFAM" id="SSF55874">
    <property type="entry name" value="ATPase domain of HSP90 chaperone/DNA topoisomerase II/histidine kinase"/>
    <property type="match status" value="1"/>
</dbReference>
<dbReference type="SMART" id="SM00091">
    <property type="entry name" value="PAS"/>
    <property type="match status" value="1"/>
</dbReference>
<dbReference type="GO" id="GO:0016301">
    <property type="term" value="F:kinase activity"/>
    <property type="evidence" value="ECO:0007669"/>
    <property type="project" value="UniProtKB-KW"/>
</dbReference>
<dbReference type="RefSeq" id="WP_353540789.1">
    <property type="nucleotide sequence ID" value="NZ_BAABRN010000004.1"/>
</dbReference>
<sequence length="559" mass="60126">MLKTRKPPKATPLQRGPAARSRLGRWLLGRPERGLQGRLVRLHLLVLCAMTLLLVLVQTGQGYREARQRLGERALTTSRIVAQLPVVYSGAARGGANPDLNTQVNSLLDESGADFIVAGDQHGLRLAHPIPERLGKPMEGGDNALPLSGREVVSVARGSLGVSVRGKVPIWQGGVAGSRVVGVVSTGYLMPQAWHLVADSLLRLMPWFLLALALGWLGAVWTARRLRAEILNLEPEEIAALAQQQQAVLAALREGVIAVNAAGNVTLVSDRAAEQLGDSPLPAPLQRAWPELAQSVHVPQPSRQQNLELTLGGQVVLVNVEPLAGGGFVAGFRDREEALALADELTHARGFVDVLRAQTHEYQNRLHVLSGLLQLGRSEEALQVLNAEILSDAQFRQLLRDVQVPKLVALLLGKRERATELGIDFQVVEGSHLSPMWERHADTLVSAVGNLTQNAFEALAGQRGQVTVSIGEDPEGMQVEVCDSGSGVDEALLQTLFTRGASSKGEGRGYGLVGVYERVLGLGGDLRYTRRGHQTVFLVSLPAPLHSPKDSPQGGVLWP</sequence>
<dbReference type="PANTHER" id="PTHR43547">
    <property type="entry name" value="TWO-COMPONENT HISTIDINE KINASE"/>
    <property type="match status" value="1"/>
</dbReference>
<dbReference type="InterPro" id="IPR003594">
    <property type="entry name" value="HATPase_dom"/>
</dbReference>
<dbReference type="EC" id="2.7.13.3" evidence="3"/>
<comment type="catalytic activity">
    <reaction evidence="1">
        <text>ATP + protein L-histidine = ADP + protein N-phospho-L-histidine.</text>
        <dbReference type="EC" id="2.7.13.3"/>
    </reaction>
</comment>
<feature type="domain" description="Histidine kinase" evidence="10">
    <location>
        <begin position="357"/>
        <end position="545"/>
    </location>
</feature>